<name>A0A815MIT5_9BILA</name>
<evidence type="ECO:0000313" key="1">
    <source>
        <dbReference type="EMBL" id="CAF1425083.1"/>
    </source>
</evidence>
<sequence length="160" mass="18691">MNTSNVKHLTITKTNEILIETIINQLPNIDSLTIQKSILLSLLNNCKLYELLKTKIIKLDISISDFMDEDRFYSLYENSSSKHKLSEFDIENLDELLFILKSYPNLSMINLGYIGYKIYLWIQLNSLSLHINIDYKLLNDPNRLTKPKSCELDLIVDLIY</sequence>
<evidence type="ECO:0000313" key="4">
    <source>
        <dbReference type="Proteomes" id="UP000663877"/>
    </source>
</evidence>
<organism evidence="1 4">
    <name type="scientific">Adineta steineri</name>
    <dbReference type="NCBI Taxonomy" id="433720"/>
    <lineage>
        <taxon>Eukaryota</taxon>
        <taxon>Metazoa</taxon>
        <taxon>Spiralia</taxon>
        <taxon>Gnathifera</taxon>
        <taxon>Rotifera</taxon>
        <taxon>Eurotatoria</taxon>
        <taxon>Bdelloidea</taxon>
        <taxon>Adinetida</taxon>
        <taxon>Adinetidae</taxon>
        <taxon>Adineta</taxon>
    </lineage>
</organism>
<gene>
    <name evidence="1" type="ORF">BJG266_LOCUS38999</name>
    <name evidence="2" type="ORF">QVE165_LOCUS55882</name>
</gene>
<comment type="caution">
    <text evidence="1">The sequence shown here is derived from an EMBL/GenBank/DDBJ whole genome shotgun (WGS) entry which is preliminary data.</text>
</comment>
<reference evidence="1" key="1">
    <citation type="submission" date="2021-02" db="EMBL/GenBank/DDBJ databases">
        <authorList>
            <person name="Nowell W R."/>
        </authorList>
    </citation>
    <scope>NUCLEOTIDE SEQUENCE</scope>
</reference>
<keyword evidence="3" id="KW-1185">Reference proteome</keyword>
<dbReference type="AlphaFoldDB" id="A0A815MIT5"/>
<accession>A0A815MIT5</accession>
<dbReference type="EMBL" id="CAJNOM010001916">
    <property type="protein sequence ID" value="CAF1622300.1"/>
    <property type="molecule type" value="Genomic_DNA"/>
</dbReference>
<dbReference type="EMBL" id="CAJNOI010001589">
    <property type="protein sequence ID" value="CAF1425083.1"/>
    <property type="molecule type" value="Genomic_DNA"/>
</dbReference>
<evidence type="ECO:0000313" key="2">
    <source>
        <dbReference type="EMBL" id="CAF1622300.1"/>
    </source>
</evidence>
<dbReference type="Proteomes" id="UP000663832">
    <property type="component" value="Unassembled WGS sequence"/>
</dbReference>
<proteinExistence type="predicted"/>
<evidence type="ECO:0000313" key="3">
    <source>
        <dbReference type="Proteomes" id="UP000663832"/>
    </source>
</evidence>
<dbReference type="Proteomes" id="UP000663877">
    <property type="component" value="Unassembled WGS sequence"/>
</dbReference>
<protein>
    <submittedName>
        <fullName evidence="1">Uncharacterized protein</fullName>
    </submittedName>
</protein>